<keyword evidence="2" id="KW-1185">Reference proteome</keyword>
<evidence type="ECO:0000313" key="2">
    <source>
        <dbReference type="Proteomes" id="UP000253606"/>
    </source>
</evidence>
<name>A0A2Z5G3M6_9BACT</name>
<protein>
    <submittedName>
        <fullName evidence="1">Uncharacterized protein</fullName>
    </submittedName>
</protein>
<dbReference type="AlphaFoldDB" id="A0A2Z5G3M6"/>
<organism evidence="1 2">
    <name type="scientific">Acidisarcina polymorpha</name>
    <dbReference type="NCBI Taxonomy" id="2211140"/>
    <lineage>
        <taxon>Bacteria</taxon>
        <taxon>Pseudomonadati</taxon>
        <taxon>Acidobacteriota</taxon>
        <taxon>Terriglobia</taxon>
        <taxon>Terriglobales</taxon>
        <taxon>Acidobacteriaceae</taxon>
        <taxon>Acidisarcina</taxon>
    </lineage>
</organism>
<evidence type="ECO:0000313" key="1">
    <source>
        <dbReference type="EMBL" id="AXC13394.1"/>
    </source>
</evidence>
<dbReference type="EMBL" id="CP030840">
    <property type="protein sequence ID" value="AXC13394.1"/>
    <property type="molecule type" value="Genomic_DNA"/>
</dbReference>
<proteinExistence type="predicted"/>
<reference evidence="1 2" key="1">
    <citation type="journal article" date="2018" name="Front. Microbiol.">
        <title>Hydrolytic Capabilities as a Key to Environmental Success: Chitinolytic and Cellulolytic Acidobacteria From Acidic Sub-arctic Soils and Boreal Peatlands.</title>
        <authorList>
            <person name="Belova S.E."/>
            <person name="Ravin N.V."/>
            <person name="Pankratov T.A."/>
            <person name="Rakitin A.L."/>
            <person name="Ivanova A.A."/>
            <person name="Beletsky A.V."/>
            <person name="Mardanov A.V."/>
            <person name="Sinninghe Damste J.S."/>
            <person name="Dedysh S.N."/>
        </authorList>
    </citation>
    <scope>NUCLEOTIDE SEQUENCE [LARGE SCALE GENOMIC DNA]</scope>
    <source>
        <strain evidence="1 2">SBC82</strain>
    </source>
</reference>
<dbReference type="KEGG" id="abas:ACPOL_4117"/>
<sequence length="44" mass="4689">MSTDEAHAEMDPFGSCLKAFFAAAGVGFDILDLIEVRAFSGHIT</sequence>
<gene>
    <name evidence="1" type="ORF">ACPOL_4117</name>
</gene>
<accession>A0A2Z5G3M6</accession>
<dbReference type="Proteomes" id="UP000253606">
    <property type="component" value="Chromosome"/>
</dbReference>